<feature type="region of interest" description="Disordered" evidence="10">
    <location>
        <begin position="1"/>
        <end position="95"/>
    </location>
</feature>
<dbReference type="Proteomes" id="UP000053815">
    <property type="component" value="Unassembled WGS sequence"/>
</dbReference>
<evidence type="ECO:0000256" key="7">
    <source>
        <dbReference type="ARBA" id="ARBA00047899"/>
    </source>
</evidence>
<feature type="compositionally biased region" description="Polar residues" evidence="10">
    <location>
        <begin position="281"/>
        <end position="290"/>
    </location>
</feature>
<evidence type="ECO:0000256" key="6">
    <source>
        <dbReference type="ARBA" id="ARBA00022840"/>
    </source>
</evidence>
<name>A0A0C9M3H3_9FUNG</name>
<feature type="compositionally biased region" description="Basic residues" evidence="10">
    <location>
        <begin position="44"/>
        <end position="59"/>
    </location>
</feature>
<dbReference type="FunFam" id="1.10.510.10:FF:000591">
    <property type="entry name" value="Serine protein kinase Sky1"/>
    <property type="match status" value="1"/>
</dbReference>
<dbReference type="PANTHER" id="PTHR47634">
    <property type="entry name" value="PROTEIN KINASE DOMAIN-CONTAINING PROTEIN-RELATED"/>
    <property type="match status" value="1"/>
</dbReference>
<dbReference type="GO" id="GO:0005524">
    <property type="term" value="F:ATP binding"/>
    <property type="evidence" value="ECO:0007669"/>
    <property type="project" value="UniProtKB-UniRule"/>
</dbReference>
<keyword evidence="2" id="KW-0723">Serine/threonine-protein kinase</keyword>
<dbReference type="Gene3D" id="1.10.510.10">
    <property type="entry name" value="Transferase(Phosphotransferase) domain 1"/>
    <property type="match status" value="1"/>
</dbReference>
<dbReference type="GO" id="GO:0005634">
    <property type="term" value="C:nucleus"/>
    <property type="evidence" value="ECO:0007669"/>
    <property type="project" value="TreeGrafter"/>
</dbReference>
<dbReference type="STRING" id="91626.A0A0C9M3H3"/>
<dbReference type="InterPro" id="IPR017441">
    <property type="entry name" value="Protein_kinase_ATP_BS"/>
</dbReference>
<reference evidence="12" key="1">
    <citation type="submission" date="2014-09" db="EMBL/GenBank/DDBJ databases">
        <title>Draft genome sequence of an oleaginous Mucoromycotina fungus Mucor ambiguus NBRC6742.</title>
        <authorList>
            <person name="Takeda I."/>
            <person name="Yamane N."/>
            <person name="Morita T."/>
            <person name="Tamano K."/>
            <person name="Machida M."/>
            <person name="Baker S."/>
            <person name="Koike H."/>
        </authorList>
    </citation>
    <scope>NUCLEOTIDE SEQUENCE</scope>
    <source>
        <strain evidence="12">NBRC 6742</strain>
    </source>
</reference>
<dbReference type="InterPro" id="IPR008271">
    <property type="entry name" value="Ser/Thr_kinase_AS"/>
</dbReference>
<evidence type="ECO:0000256" key="5">
    <source>
        <dbReference type="ARBA" id="ARBA00022777"/>
    </source>
</evidence>
<dbReference type="GO" id="GO:0004674">
    <property type="term" value="F:protein serine/threonine kinase activity"/>
    <property type="evidence" value="ECO:0007669"/>
    <property type="project" value="UniProtKB-KW"/>
</dbReference>
<organism evidence="12">
    <name type="scientific">Mucor ambiguus</name>
    <dbReference type="NCBI Taxonomy" id="91626"/>
    <lineage>
        <taxon>Eukaryota</taxon>
        <taxon>Fungi</taxon>
        <taxon>Fungi incertae sedis</taxon>
        <taxon>Mucoromycota</taxon>
        <taxon>Mucoromycotina</taxon>
        <taxon>Mucoromycetes</taxon>
        <taxon>Mucorales</taxon>
        <taxon>Mucorineae</taxon>
        <taxon>Mucoraceae</taxon>
        <taxon>Mucor</taxon>
    </lineage>
</organism>
<feature type="compositionally biased region" description="Acidic residues" evidence="10">
    <location>
        <begin position="82"/>
        <end position="92"/>
    </location>
</feature>
<protein>
    <recommendedName>
        <fullName evidence="1">non-specific serine/threonine protein kinase</fullName>
        <ecNumber evidence="1">2.7.11.1</ecNumber>
    </recommendedName>
</protein>
<dbReference type="SUPFAM" id="SSF56112">
    <property type="entry name" value="Protein kinase-like (PK-like)"/>
    <property type="match status" value="1"/>
</dbReference>
<dbReference type="AlphaFoldDB" id="A0A0C9M3H3"/>
<accession>A0A0C9M3H3</accession>
<dbReference type="CDD" id="cd14136">
    <property type="entry name" value="STKc_SRPK"/>
    <property type="match status" value="1"/>
</dbReference>
<proteinExistence type="predicted"/>
<dbReference type="PROSITE" id="PS00108">
    <property type="entry name" value="PROTEIN_KINASE_ST"/>
    <property type="match status" value="1"/>
</dbReference>
<evidence type="ECO:0000256" key="10">
    <source>
        <dbReference type="SAM" id="MobiDB-lite"/>
    </source>
</evidence>
<dbReference type="SMART" id="SM00220">
    <property type="entry name" value="S_TKc"/>
    <property type="match status" value="1"/>
</dbReference>
<dbReference type="PROSITE" id="PS00107">
    <property type="entry name" value="PROTEIN_KINASE_ATP"/>
    <property type="match status" value="1"/>
</dbReference>
<dbReference type="InterPro" id="IPR000719">
    <property type="entry name" value="Prot_kinase_dom"/>
</dbReference>
<feature type="compositionally biased region" description="Basic and acidic residues" evidence="10">
    <location>
        <begin position="339"/>
        <end position="350"/>
    </location>
</feature>
<dbReference type="EC" id="2.7.11.1" evidence="1"/>
<feature type="domain" description="Protein kinase" evidence="11">
    <location>
        <begin position="115"/>
        <end position="516"/>
    </location>
</feature>
<dbReference type="InterPro" id="IPR011009">
    <property type="entry name" value="Kinase-like_dom_sf"/>
</dbReference>
<dbReference type="GO" id="GO:0050684">
    <property type="term" value="P:regulation of mRNA processing"/>
    <property type="evidence" value="ECO:0007669"/>
    <property type="project" value="TreeGrafter"/>
</dbReference>
<evidence type="ECO:0000313" key="13">
    <source>
        <dbReference type="Proteomes" id="UP000053815"/>
    </source>
</evidence>
<keyword evidence="6 9" id="KW-0067">ATP-binding</keyword>
<comment type="catalytic activity">
    <reaction evidence="8">
        <text>L-seryl-[protein] + ATP = O-phospho-L-seryl-[protein] + ADP + H(+)</text>
        <dbReference type="Rhea" id="RHEA:17989"/>
        <dbReference type="Rhea" id="RHEA-COMP:9863"/>
        <dbReference type="Rhea" id="RHEA-COMP:11604"/>
        <dbReference type="ChEBI" id="CHEBI:15378"/>
        <dbReference type="ChEBI" id="CHEBI:29999"/>
        <dbReference type="ChEBI" id="CHEBI:30616"/>
        <dbReference type="ChEBI" id="CHEBI:83421"/>
        <dbReference type="ChEBI" id="CHEBI:456216"/>
        <dbReference type="EC" id="2.7.11.1"/>
    </reaction>
</comment>
<dbReference type="PANTHER" id="PTHR47634:SF9">
    <property type="entry name" value="PROTEIN KINASE DOMAIN-CONTAINING PROTEIN-RELATED"/>
    <property type="match status" value="1"/>
</dbReference>
<gene>
    <name evidence="12" type="ORF">MAM1_0042d02996</name>
</gene>
<evidence type="ECO:0000256" key="9">
    <source>
        <dbReference type="PROSITE-ProRule" id="PRU10141"/>
    </source>
</evidence>
<evidence type="ECO:0000256" key="2">
    <source>
        <dbReference type="ARBA" id="ARBA00022527"/>
    </source>
</evidence>
<evidence type="ECO:0000256" key="8">
    <source>
        <dbReference type="ARBA" id="ARBA00048679"/>
    </source>
</evidence>
<dbReference type="Pfam" id="PF00069">
    <property type="entry name" value="Pkinase"/>
    <property type="match status" value="2"/>
</dbReference>
<evidence type="ECO:0000256" key="4">
    <source>
        <dbReference type="ARBA" id="ARBA00022741"/>
    </source>
</evidence>
<evidence type="ECO:0000256" key="1">
    <source>
        <dbReference type="ARBA" id="ARBA00012513"/>
    </source>
</evidence>
<dbReference type="OrthoDB" id="2649at2759"/>
<keyword evidence="4 9" id="KW-0547">Nucleotide-binding</keyword>
<keyword evidence="13" id="KW-1185">Reference proteome</keyword>
<sequence length="552" mass="64050">MSLEREDHKGKRSLHHSHSYTTAASSRKSSYQRQDHKILPYRTSHPHRHARPQYKTSKKYSREPACSRHRSYSRGSYSDDYHMDEDEEEEEDRKDYCKGGYHPVHVGEKYKDGQYVVIRKLGWGHFSTVWLVKDQTTGKHFAMKVVKSAKHYTETAIDEIKLLERVAEADPKSLGARFVTAVIDHFMVKGPNGAHVCMTFEVLGENLLSLIKRYKSRGIPMNLVKQIAKQMLLGLDYLHRKCGIIHTDLKPENVLMYLENAEELLKQLDTTKVDLDESESNHASANFSPDSRSRGRSPVRKNRHVKMVASQPLSSENDTTTTHEDERGRRNGSGKRSRSRSDSHSRHSIDDNGESIKIKIADLGNACWVNHHFTEDIQTRQYRSPEVILGAKWDVGADIWSLACMIFELLTGNYLFDPQKGSRYSRDEDHLAQIIELMGPISKSYALSGKNSSEFFTHKGELRHIHRLKYWSLEDVLHDKYGYRRREAEEIASFLDPMLAYSNRARAYDLVSHPWLHGADPVLPEEKSDKANWRSDRPWRDWERDLKRKRHN</sequence>
<evidence type="ECO:0000259" key="11">
    <source>
        <dbReference type="PROSITE" id="PS50011"/>
    </source>
</evidence>
<dbReference type="PROSITE" id="PS50011">
    <property type="entry name" value="PROTEIN_KINASE_DOM"/>
    <property type="match status" value="1"/>
</dbReference>
<evidence type="ECO:0000313" key="12">
    <source>
        <dbReference type="EMBL" id="GAN03541.1"/>
    </source>
</evidence>
<dbReference type="EMBL" id="DF836331">
    <property type="protein sequence ID" value="GAN03541.1"/>
    <property type="molecule type" value="Genomic_DNA"/>
</dbReference>
<comment type="catalytic activity">
    <reaction evidence="7">
        <text>L-threonyl-[protein] + ATP = O-phospho-L-threonyl-[protein] + ADP + H(+)</text>
        <dbReference type="Rhea" id="RHEA:46608"/>
        <dbReference type="Rhea" id="RHEA-COMP:11060"/>
        <dbReference type="Rhea" id="RHEA-COMP:11605"/>
        <dbReference type="ChEBI" id="CHEBI:15378"/>
        <dbReference type="ChEBI" id="CHEBI:30013"/>
        <dbReference type="ChEBI" id="CHEBI:30616"/>
        <dbReference type="ChEBI" id="CHEBI:61977"/>
        <dbReference type="ChEBI" id="CHEBI:456216"/>
        <dbReference type="EC" id="2.7.11.1"/>
    </reaction>
</comment>
<evidence type="ECO:0000256" key="3">
    <source>
        <dbReference type="ARBA" id="ARBA00022679"/>
    </source>
</evidence>
<dbReference type="Gene3D" id="3.30.200.20">
    <property type="entry name" value="Phosphorylase Kinase, domain 1"/>
    <property type="match status" value="1"/>
</dbReference>
<dbReference type="GO" id="GO:0005737">
    <property type="term" value="C:cytoplasm"/>
    <property type="evidence" value="ECO:0007669"/>
    <property type="project" value="TreeGrafter"/>
</dbReference>
<feature type="binding site" evidence="9">
    <location>
        <position position="144"/>
    </location>
    <ligand>
        <name>ATP</name>
        <dbReference type="ChEBI" id="CHEBI:30616"/>
    </ligand>
</feature>
<feature type="compositionally biased region" description="Polar residues" evidence="10">
    <location>
        <begin position="311"/>
        <end position="320"/>
    </location>
</feature>
<keyword evidence="5" id="KW-0418">Kinase</keyword>
<keyword evidence="3" id="KW-0808">Transferase</keyword>
<feature type="region of interest" description="Disordered" evidence="10">
    <location>
        <begin position="275"/>
        <end position="350"/>
    </location>
</feature>
<feature type="compositionally biased region" description="Basic residues" evidence="10">
    <location>
        <begin position="294"/>
        <end position="306"/>
    </location>
</feature>
<dbReference type="FunFam" id="3.30.200.20:FF:000770">
    <property type="entry name" value="SRSF protein kinase 2"/>
    <property type="match status" value="1"/>
</dbReference>
<dbReference type="InterPro" id="IPR051334">
    <property type="entry name" value="SRPK"/>
</dbReference>
<dbReference type="GO" id="GO:0000245">
    <property type="term" value="P:spliceosomal complex assembly"/>
    <property type="evidence" value="ECO:0007669"/>
    <property type="project" value="TreeGrafter"/>
</dbReference>